<dbReference type="InterPro" id="IPR027417">
    <property type="entry name" value="P-loop_NTPase"/>
</dbReference>
<dbReference type="GO" id="GO:0005524">
    <property type="term" value="F:ATP binding"/>
    <property type="evidence" value="ECO:0007669"/>
    <property type="project" value="UniProtKB-KW"/>
</dbReference>
<dbReference type="Pfam" id="PF00271">
    <property type="entry name" value="Helicase_C"/>
    <property type="match status" value="1"/>
</dbReference>
<feature type="short sequence motif" description="Q motif" evidence="10">
    <location>
        <begin position="1"/>
        <end position="29"/>
    </location>
</feature>
<dbReference type="PANTHER" id="PTHR47959">
    <property type="entry name" value="ATP-DEPENDENT RNA HELICASE RHLE-RELATED"/>
    <property type="match status" value="1"/>
</dbReference>
<dbReference type="GO" id="GO:0003724">
    <property type="term" value="F:RNA helicase activity"/>
    <property type="evidence" value="ECO:0007669"/>
    <property type="project" value="UniProtKB-EC"/>
</dbReference>
<evidence type="ECO:0000313" key="17">
    <source>
        <dbReference type="Proteomes" id="UP000005017"/>
    </source>
</evidence>
<dbReference type="RefSeq" id="WP_006627456.1">
    <property type="nucleotide sequence ID" value="NZ_ADFR01000014.1"/>
</dbReference>
<evidence type="ECO:0000256" key="7">
    <source>
        <dbReference type="ARBA" id="ARBA00038437"/>
    </source>
</evidence>
<protein>
    <recommendedName>
        <fullName evidence="9">ATP-dependent RNA helicase CshA</fullName>
        <ecNumber evidence="1">3.6.4.13</ecNumber>
    </recommendedName>
</protein>
<keyword evidence="17" id="KW-1185">Reference proteome</keyword>
<dbReference type="GO" id="GO:0016787">
    <property type="term" value="F:hydrolase activity"/>
    <property type="evidence" value="ECO:0007669"/>
    <property type="project" value="UniProtKB-KW"/>
</dbReference>
<dbReference type="PANTHER" id="PTHR47959:SF13">
    <property type="entry name" value="ATP-DEPENDENT RNA HELICASE RHLE"/>
    <property type="match status" value="1"/>
</dbReference>
<evidence type="ECO:0000256" key="11">
    <source>
        <dbReference type="RuleBase" id="RU000492"/>
    </source>
</evidence>
<evidence type="ECO:0000256" key="3">
    <source>
        <dbReference type="ARBA" id="ARBA00022741"/>
    </source>
</evidence>
<evidence type="ECO:0000256" key="9">
    <source>
        <dbReference type="ARBA" id="ARBA00067932"/>
    </source>
</evidence>
<feature type="region of interest" description="Disordered" evidence="12">
    <location>
        <begin position="376"/>
        <end position="425"/>
    </location>
</feature>
<dbReference type="PROSITE" id="PS51195">
    <property type="entry name" value="Q_MOTIF"/>
    <property type="match status" value="1"/>
</dbReference>
<accession>D2MPZ3</accession>
<dbReference type="GO" id="GO:0003723">
    <property type="term" value="F:RNA binding"/>
    <property type="evidence" value="ECO:0007669"/>
    <property type="project" value="UniProtKB-ARBA"/>
</dbReference>
<dbReference type="Pfam" id="PF00270">
    <property type="entry name" value="DEAD"/>
    <property type="match status" value="1"/>
</dbReference>
<keyword evidence="5 11" id="KW-0347">Helicase</keyword>
<dbReference type="EMBL" id="ADFR01000014">
    <property type="protein sequence ID" value="EFC05446.1"/>
    <property type="molecule type" value="Genomic_DNA"/>
</dbReference>
<evidence type="ECO:0000256" key="10">
    <source>
        <dbReference type="PROSITE-ProRule" id="PRU00552"/>
    </source>
</evidence>
<evidence type="ECO:0000256" key="5">
    <source>
        <dbReference type="ARBA" id="ARBA00022806"/>
    </source>
</evidence>
<feature type="domain" description="DEAD-box RNA helicase Q" evidence="15">
    <location>
        <begin position="1"/>
        <end position="29"/>
    </location>
</feature>
<feature type="domain" description="Helicase ATP-binding" evidence="13">
    <location>
        <begin position="32"/>
        <end position="203"/>
    </location>
</feature>
<dbReference type="PROSITE" id="PS51192">
    <property type="entry name" value="HELICASE_ATP_BIND_1"/>
    <property type="match status" value="1"/>
</dbReference>
<gene>
    <name evidence="16" type="ORF">HMPREF9013_0383</name>
</gene>
<organism evidence="16 17">
    <name type="scientific">Bulleidia extructa W1219</name>
    <dbReference type="NCBI Taxonomy" id="679192"/>
    <lineage>
        <taxon>Bacteria</taxon>
        <taxon>Bacillati</taxon>
        <taxon>Bacillota</taxon>
        <taxon>Erysipelotrichia</taxon>
        <taxon>Erysipelotrichales</taxon>
        <taxon>Erysipelotrichaceae</taxon>
        <taxon>Bulleidia</taxon>
    </lineage>
</organism>
<dbReference type="SMART" id="SM00487">
    <property type="entry name" value="DEXDc"/>
    <property type="match status" value="1"/>
</dbReference>
<evidence type="ECO:0000256" key="12">
    <source>
        <dbReference type="SAM" id="MobiDB-lite"/>
    </source>
</evidence>
<dbReference type="eggNOG" id="COG0513">
    <property type="taxonomic scope" value="Bacteria"/>
</dbReference>
<keyword evidence="4 11" id="KW-0378">Hydrolase</keyword>
<dbReference type="PROSITE" id="PS00039">
    <property type="entry name" value="DEAD_ATP_HELICASE"/>
    <property type="match status" value="1"/>
</dbReference>
<evidence type="ECO:0000256" key="1">
    <source>
        <dbReference type="ARBA" id="ARBA00012552"/>
    </source>
</evidence>
<comment type="caution">
    <text evidence="16">The sequence shown here is derived from an EMBL/GenBank/DDBJ whole genome shotgun (WGS) entry which is preliminary data.</text>
</comment>
<dbReference type="SMART" id="SM00490">
    <property type="entry name" value="HELICc"/>
    <property type="match status" value="1"/>
</dbReference>
<dbReference type="Proteomes" id="UP000005017">
    <property type="component" value="Unassembled WGS sequence"/>
</dbReference>
<proteinExistence type="inferred from homology"/>
<dbReference type="PROSITE" id="PS51194">
    <property type="entry name" value="HELICASE_CTER"/>
    <property type="match status" value="1"/>
</dbReference>
<dbReference type="SUPFAM" id="SSF52540">
    <property type="entry name" value="P-loop containing nucleoside triphosphate hydrolases"/>
    <property type="match status" value="1"/>
</dbReference>
<dbReference type="InterPro" id="IPR014001">
    <property type="entry name" value="Helicase_ATP-bd"/>
</dbReference>
<dbReference type="CDD" id="cd00268">
    <property type="entry name" value="DEADc"/>
    <property type="match status" value="1"/>
</dbReference>
<name>D2MPZ3_9FIRM</name>
<evidence type="ECO:0000313" key="16">
    <source>
        <dbReference type="EMBL" id="EFC05446.1"/>
    </source>
</evidence>
<evidence type="ECO:0000256" key="8">
    <source>
        <dbReference type="ARBA" id="ARBA00047984"/>
    </source>
</evidence>
<comment type="similarity">
    <text evidence="7 11">Belongs to the DEAD box helicase family.</text>
</comment>
<keyword evidence="3 11" id="KW-0547">Nucleotide-binding</keyword>
<dbReference type="EC" id="3.6.4.13" evidence="1"/>
<evidence type="ECO:0000259" key="13">
    <source>
        <dbReference type="PROSITE" id="PS51192"/>
    </source>
</evidence>
<dbReference type="InterPro" id="IPR000629">
    <property type="entry name" value="RNA-helicase_DEAD-box_CS"/>
</dbReference>
<keyword evidence="2" id="KW-0963">Cytoplasm</keyword>
<reference evidence="17" key="1">
    <citation type="submission" date="2009-12" db="EMBL/GenBank/DDBJ databases">
        <title>Sequence of Clostridiales genomosp. BVAB3 str. UPII9-5.</title>
        <authorList>
            <person name="Madupu R."/>
            <person name="Durkin A.S."/>
            <person name="Torralba M."/>
            <person name="Methe B."/>
            <person name="Sutton G.G."/>
            <person name="Strausberg R.L."/>
            <person name="Nelson K.E."/>
        </authorList>
    </citation>
    <scope>NUCLEOTIDE SEQUENCE [LARGE SCALE GENOMIC DNA]</scope>
    <source>
        <strain evidence="17">W1219</strain>
    </source>
</reference>
<dbReference type="FunFam" id="3.40.50.300:FF:000108">
    <property type="entry name" value="ATP-dependent RNA helicase RhlE"/>
    <property type="match status" value="1"/>
</dbReference>
<dbReference type="InterPro" id="IPR050079">
    <property type="entry name" value="DEAD_box_RNA_helicase"/>
</dbReference>
<keyword evidence="6 11" id="KW-0067">ATP-binding</keyword>
<dbReference type="AlphaFoldDB" id="D2MPZ3"/>
<dbReference type="InterPro" id="IPR014014">
    <property type="entry name" value="RNA_helicase_DEAD_Q_motif"/>
</dbReference>
<comment type="catalytic activity">
    <reaction evidence="8">
        <text>ATP + H2O = ADP + phosphate + H(+)</text>
        <dbReference type="Rhea" id="RHEA:13065"/>
        <dbReference type="ChEBI" id="CHEBI:15377"/>
        <dbReference type="ChEBI" id="CHEBI:15378"/>
        <dbReference type="ChEBI" id="CHEBI:30616"/>
        <dbReference type="ChEBI" id="CHEBI:43474"/>
        <dbReference type="ChEBI" id="CHEBI:456216"/>
        <dbReference type="EC" id="3.6.4.13"/>
    </reaction>
</comment>
<sequence length="425" mass="48315">MTFNEFNLRKPLLDSLAKASYKKPSPIQEKGIPILLEGSDLIACAQTGTGKTATFALPILNSLSKEKNHSIRALILTPTRELATQIFENIKMFGRYMHLRACCVYGGSPAAPQLKAIRSGCDILIATPGRLLDYLAHGKISLRHIEFLVLDEADRMLDMGFIADVRKIVQQIPNDRITALFSATMPKEIQELARDILKNPKEVRIEAEKFTASTIDQYLIYTEKSSKKKVLVNLLNTESIKKTIVFTRTKIGADRLEKYLKEKEIACLVIHGDKTQGQRLNALQRFRTNQIRILIATDVAARGIDIKDISHVINFDLPEDIENYVHRIGRTGRAKQEGVSISLVCKEELNLLANIESYIQFQIPLKQNLYSLPLERKKKRKSSIHKTTRKKERFSNQKKRSKKKSFHEGLIPQKGISPKSKQKRK</sequence>
<dbReference type="OrthoDB" id="9805696at2"/>
<dbReference type="CDD" id="cd18787">
    <property type="entry name" value="SF2_C_DEAD"/>
    <property type="match status" value="1"/>
</dbReference>
<evidence type="ECO:0000256" key="6">
    <source>
        <dbReference type="ARBA" id="ARBA00022840"/>
    </source>
</evidence>
<feature type="domain" description="Helicase C-terminal" evidence="14">
    <location>
        <begin position="214"/>
        <end position="380"/>
    </location>
</feature>
<dbReference type="InterPro" id="IPR044742">
    <property type="entry name" value="DEAD/DEAH_RhlB"/>
</dbReference>
<dbReference type="InterPro" id="IPR011545">
    <property type="entry name" value="DEAD/DEAH_box_helicase_dom"/>
</dbReference>
<dbReference type="InterPro" id="IPR001650">
    <property type="entry name" value="Helicase_C-like"/>
</dbReference>
<dbReference type="STRING" id="679192.HMPREF9013_0383"/>
<evidence type="ECO:0000259" key="14">
    <source>
        <dbReference type="PROSITE" id="PS51194"/>
    </source>
</evidence>
<evidence type="ECO:0000259" key="15">
    <source>
        <dbReference type="PROSITE" id="PS51195"/>
    </source>
</evidence>
<feature type="compositionally biased region" description="Basic residues" evidence="12">
    <location>
        <begin position="376"/>
        <end position="405"/>
    </location>
</feature>
<dbReference type="GO" id="GO:0005829">
    <property type="term" value="C:cytosol"/>
    <property type="evidence" value="ECO:0007669"/>
    <property type="project" value="TreeGrafter"/>
</dbReference>
<evidence type="ECO:0000256" key="2">
    <source>
        <dbReference type="ARBA" id="ARBA00022490"/>
    </source>
</evidence>
<dbReference type="Gene3D" id="3.40.50.300">
    <property type="entry name" value="P-loop containing nucleotide triphosphate hydrolases"/>
    <property type="match status" value="2"/>
</dbReference>
<evidence type="ECO:0000256" key="4">
    <source>
        <dbReference type="ARBA" id="ARBA00022801"/>
    </source>
</evidence>